<evidence type="ECO:0000256" key="2">
    <source>
        <dbReference type="ARBA" id="ARBA00006434"/>
    </source>
</evidence>
<feature type="transmembrane region" description="Helical" evidence="12">
    <location>
        <begin position="236"/>
        <end position="253"/>
    </location>
</feature>
<dbReference type="GO" id="GO:0006814">
    <property type="term" value="P:sodium ion transport"/>
    <property type="evidence" value="ECO:0007669"/>
    <property type="project" value="UniProtKB-KW"/>
</dbReference>
<keyword evidence="10" id="KW-0739">Sodium transport</keyword>
<dbReference type="InterPro" id="IPR001734">
    <property type="entry name" value="Na/solute_symporter"/>
</dbReference>
<evidence type="ECO:0000256" key="12">
    <source>
        <dbReference type="SAM" id="Phobius"/>
    </source>
</evidence>
<keyword evidence="9 12" id="KW-0472">Membrane</keyword>
<feature type="transmembrane region" description="Helical" evidence="12">
    <location>
        <begin position="50"/>
        <end position="70"/>
    </location>
</feature>
<keyword evidence="6 12" id="KW-1133">Transmembrane helix</keyword>
<sequence length="595" mass="65131">MLDTNFSIVDYLVFVSLLIASSLIGVYFWYKSRNTATNAEYLIGNRQLSLIPVIMSMAATFMSTNTLLGMPAEVYQVGTQVWLTAVSCIIAIVLTAEVFVPIYYSMGFISVNEYLGKRFDADYMRLAGTMGLTFKYIPYLATVLYGPAVALSAVTPLSIPMSILLVGIICTFYTTIGGIKAVIWTDVLQGSLMILGVLVVIVTGIIEMGGLKELWDINERGGRLNMKVDVYNHDNFWNVLIGTTVNWSGAYCISQQQIQRYCNVGSPQKGRRALYWNLPGLIVFIVMSIMCGMVIYAKYHACDPVTLDLIKRHDQLMPYYVMDTLSQYPGLPGLFVACAFSGALSTLSSGYNSLAAITWEDLIKDRVKLKNESQALLISKLIAMSYGLIIIGFAFLVGKAGTVMQAAMAISGAMGGPIFALYLVGIFYPYATAPGALIGFLCGYGVNSVLAIGSLVMPRPKVSLPTTLDNCPVDVIQSVFTRFETLPNSTYIPSYDNVEGLGKFFHISYLLLSTIGFTICIVVSVLASLCIGKQIKTLDTKLMSPIVKYIFPGCCAHNKQKSNEIETIDATYVSEPNNTPNINQPNITHEVTSVI</sequence>
<dbReference type="InterPro" id="IPR038377">
    <property type="entry name" value="Na/Glc_symporter_sf"/>
</dbReference>
<dbReference type="InterPro" id="IPR051163">
    <property type="entry name" value="Sodium:Solute_Symporter_SSF"/>
</dbReference>
<evidence type="ECO:0000256" key="11">
    <source>
        <dbReference type="RuleBase" id="RU362091"/>
    </source>
</evidence>
<dbReference type="NCBIfam" id="TIGR00813">
    <property type="entry name" value="sss"/>
    <property type="match status" value="1"/>
</dbReference>
<proteinExistence type="inferred from homology"/>
<keyword evidence="4" id="KW-1003">Cell membrane</keyword>
<feature type="transmembrane region" description="Helical" evidence="12">
    <location>
        <begin position="331"/>
        <end position="354"/>
    </location>
</feature>
<feature type="transmembrane region" description="Helical" evidence="12">
    <location>
        <begin position="436"/>
        <end position="457"/>
    </location>
</feature>
<dbReference type="PROSITE" id="PS50283">
    <property type="entry name" value="NA_SOLUT_SYMP_3"/>
    <property type="match status" value="1"/>
</dbReference>
<dbReference type="PANTHER" id="PTHR42985">
    <property type="entry name" value="SODIUM-COUPLED MONOCARBOXYLATE TRANSPORTER"/>
    <property type="match status" value="1"/>
</dbReference>
<evidence type="ECO:0000256" key="6">
    <source>
        <dbReference type="ARBA" id="ARBA00022989"/>
    </source>
</evidence>
<evidence type="ECO:0000256" key="5">
    <source>
        <dbReference type="ARBA" id="ARBA00022692"/>
    </source>
</evidence>
<keyword evidence="14" id="KW-1185">Reference proteome</keyword>
<evidence type="ECO:0000313" key="13">
    <source>
        <dbReference type="EMBL" id="CAD7654514.1"/>
    </source>
</evidence>
<evidence type="ECO:0000256" key="8">
    <source>
        <dbReference type="ARBA" id="ARBA00023065"/>
    </source>
</evidence>
<dbReference type="GO" id="GO:0005886">
    <property type="term" value="C:plasma membrane"/>
    <property type="evidence" value="ECO:0007669"/>
    <property type="project" value="UniProtKB-SubCell"/>
</dbReference>
<evidence type="ECO:0008006" key="15">
    <source>
        <dbReference type="Google" id="ProtNLM"/>
    </source>
</evidence>
<protein>
    <recommendedName>
        <fullName evidence="15">Sodium-coupled monocarboxylate transporter 1</fullName>
    </recommendedName>
</protein>
<evidence type="ECO:0000256" key="9">
    <source>
        <dbReference type="ARBA" id="ARBA00023136"/>
    </source>
</evidence>
<keyword evidence="8" id="KW-0406">Ion transport</keyword>
<name>A0A7R9M7I9_9ACAR</name>
<feature type="transmembrane region" description="Helical" evidence="12">
    <location>
        <begin position="274"/>
        <end position="297"/>
    </location>
</feature>
<feature type="transmembrane region" description="Helical" evidence="12">
    <location>
        <begin position="403"/>
        <end position="424"/>
    </location>
</feature>
<comment type="subcellular location">
    <subcellularLocation>
        <location evidence="1">Cell membrane</location>
        <topology evidence="1">Multi-pass membrane protein</topology>
    </subcellularLocation>
</comment>
<organism evidence="13">
    <name type="scientific">Oppiella nova</name>
    <dbReference type="NCBI Taxonomy" id="334625"/>
    <lineage>
        <taxon>Eukaryota</taxon>
        <taxon>Metazoa</taxon>
        <taxon>Ecdysozoa</taxon>
        <taxon>Arthropoda</taxon>
        <taxon>Chelicerata</taxon>
        <taxon>Arachnida</taxon>
        <taxon>Acari</taxon>
        <taxon>Acariformes</taxon>
        <taxon>Sarcoptiformes</taxon>
        <taxon>Oribatida</taxon>
        <taxon>Brachypylina</taxon>
        <taxon>Oppioidea</taxon>
        <taxon>Oppiidae</taxon>
        <taxon>Oppiella</taxon>
    </lineage>
</organism>
<reference evidence="13" key="1">
    <citation type="submission" date="2020-11" db="EMBL/GenBank/DDBJ databases">
        <authorList>
            <person name="Tran Van P."/>
        </authorList>
    </citation>
    <scope>NUCLEOTIDE SEQUENCE</scope>
</reference>
<evidence type="ECO:0000256" key="3">
    <source>
        <dbReference type="ARBA" id="ARBA00022448"/>
    </source>
</evidence>
<keyword evidence="5 12" id="KW-0812">Transmembrane</keyword>
<evidence type="ECO:0000256" key="1">
    <source>
        <dbReference type="ARBA" id="ARBA00004651"/>
    </source>
</evidence>
<gene>
    <name evidence="13" type="ORF">ONB1V03_LOCUS11161</name>
</gene>
<feature type="transmembrane region" description="Helical" evidence="12">
    <location>
        <begin position="187"/>
        <end position="206"/>
    </location>
</feature>
<dbReference type="GO" id="GO:0015293">
    <property type="term" value="F:symporter activity"/>
    <property type="evidence" value="ECO:0007669"/>
    <property type="project" value="TreeGrafter"/>
</dbReference>
<evidence type="ECO:0000256" key="7">
    <source>
        <dbReference type="ARBA" id="ARBA00023053"/>
    </source>
</evidence>
<comment type="similarity">
    <text evidence="2 11">Belongs to the sodium:solute symporter (SSF) (TC 2.A.21) family.</text>
</comment>
<evidence type="ECO:0000256" key="10">
    <source>
        <dbReference type="ARBA" id="ARBA00023201"/>
    </source>
</evidence>
<feature type="transmembrane region" description="Helical" evidence="12">
    <location>
        <begin position="375"/>
        <end position="397"/>
    </location>
</feature>
<feature type="transmembrane region" description="Helical" evidence="12">
    <location>
        <begin position="12"/>
        <end position="30"/>
    </location>
</feature>
<dbReference type="Proteomes" id="UP000728032">
    <property type="component" value="Unassembled WGS sequence"/>
</dbReference>
<dbReference type="EMBL" id="OC922923">
    <property type="protein sequence ID" value="CAD7654514.1"/>
    <property type="molecule type" value="Genomic_DNA"/>
</dbReference>
<feature type="transmembrane region" description="Helical" evidence="12">
    <location>
        <begin position="507"/>
        <end position="531"/>
    </location>
</feature>
<feature type="transmembrane region" description="Helical" evidence="12">
    <location>
        <begin position="126"/>
        <end position="145"/>
    </location>
</feature>
<feature type="transmembrane region" description="Helical" evidence="12">
    <location>
        <begin position="157"/>
        <end position="175"/>
    </location>
</feature>
<dbReference type="CDD" id="cd11492">
    <property type="entry name" value="SLC5sbd_NIS-SMVT"/>
    <property type="match status" value="1"/>
</dbReference>
<dbReference type="PANTHER" id="PTHR42985:SF40">
    <property type="entry name" value="LD47995P-RELATED"/>
    <property type="match status" value="1"/>
</dbReference>
<dbReference type="AlphaFoldDB" id="A0A7R9M7I9"/>
<dbReference type="EMBL" id="CAJPVJ010008098">
    <property type="protein sequence ID" value="CAG2171701.1"/>
    <property type="molecule type" value="Genomic_DNA"/>
</dbReference>
<dbReference type="OrthoDB" id="6358884at2759"/>
<evidence type="ECO:0000256" key="4">
    <source>
        <dbReference type="ARBA" id="ARBA00022475"/>
    </source>
</evidence>
<accession>A0A7R9M7I9</accession>
<dbReference type="Pfam" id="PF00474">
    <property type="entry name" value="SSF"/>
    <property type="match status" value="1"/>
</dbReference>
<keyword evidence="7" id="KW-0915">Sodium</keyword>
<dbReference type="Gene3D" id="1.20.1730.10">
    <property type="entry name" value="Sodium/glucose cotransporter"/>
    <property type="match status" value="1"/>
</dbReference>
<keyword evidence="3" id="KW-0813">Transport</keyword>
<evidence type="ECO:0000313" key="14">
    <source>
        <dbReference type="Proteomes" id="UP000728032"/>
    </source>
</evidence>
<feature type="transmembrane region" description="Helical" evidence="12">
    <location>
        <begin position="82"/>
        <end position="105"/>
    </location>
</feature>